<dbReference type="InterPro" id="IPR006311">
    <property type="entry name" value="TAT_signal"/>
</dbReference>
<evidence type="ECO:0000259" key="6">
    <source>
        <dbReference type="SMART" id="SM00062"/>
    </source>
</evidence>
<comment type="similarity">
    <text evidence="2 4">Belongs to the bacterial solute-binding protein 3 family.</text>
</comment>
<dbReference type="PATRIC" id="fig|1203554.3.peg.1090"/>
<dbReference type="HOGENOM" id="CLU_019602_18_5_4"/>
<dbReference type="SUPFAM" id="SSF53850">
    <property type="entry name" value="Periplasmic binding protein-like II"/>
    <property type="match status" value="1"/>
</dbReference>
<protein>
    <recommendedName>
        <fullName evidence="6">Solute-binding protein family 3/N-terminal domain-containing protein</fullName>
    </recommendedName>
</protein>
<dbReference type="CDD" id="cd13711">
    <property type="entry name" value="PBP2_Ngo0372_TcyA"/>
    <property type="match status" value="1"/>
</dbReference>
<dbReference type="InterPro" id="IPR018313">
    <property type="entry name" value="SBP_3_CS"/>
</dbReference>
<comment type="caution">
    <text evidence="7">The sequence shown here is derived from an EMBL/GenBank/DDBJ whole genome shotgun (WGS) entry which is preliminary data.</text>
</comment>
<reference evidence="7 8" key="1">
    <citation type="submission" date="2013-04" db="EMBL/GenBank/DDBJ databases">
        <title>The Genome Sequence of Sutterella wadsworthensis HGA0223.</title>
        <authorList>
            <consortium name="The Broad Institute Genomics Platform"/>
            <person name="Earl A."/>
            <person name="Ward D."/>
            <person name="Feldgarden M."/>
            <person name="Gevers D."/>
            <person name="Schmidt T.M."/>
            <person name="Dover J."/>
            <person name="Dai D."/>
            <person name="Walker B."/>
            <person name="Young S."/>
            <person name="Zeng Q."/>
            <person name="Gargeya S."/>
            <person name="Fitzgerald M."/>
            <person name="Haas B."/>
            <person name="Abouelleil A."/>
            <person name="Allen A.W."/>
            <person name="Alvarado L."/>
            <person name="Arachchi H.M."/>
            <person name="Berlin A.M."/>
            <person name="Chapman S.B."/>
            <person name="Gainer-Dewar J."/>
            <person name="Goldberg J."/>
            <person name="Griggs A."/>
            <person name="Gujja S."/>
            <person name="Hansen M."/>
            <person name="Howarth C."/>
            <person name="Imamovic A."/>
            <person name="Ireland A."/>
            <person name="Larimer J."/>
            <person name="McCowan C."/>
            <person name="Murphy C."/>
            <person name="Pearson M."/>
            <person name="Poon T.W."/>
            <person name="Priest M."/>
            <person name="Roberts A."/>
            <person name="Saif S."/>
            <person name="Shea T."/>
            <person name="Sisk P."/>
            <person name="Sykes S."/>
            <person name="Wortman J."/>
            <person name="Nusbaum C."/>
            <person name="Birren B."/>
        </authorList>
    </citation>
    <scope>NUCLEOTIDE SEQUENCE [LARGE SCALE GENOMIC DNA]</scope>
    <source>
        <strain evidence="7 8">HGA0223</strain>
    </source>
</reference>
<evidence type="ECO:0000256" key="1">
    <source>
        <dbReference type="ARBA" id="ARBA00004196"/>
    </source>
</evidence>
<proteinExistence type="inferred from homology"/>
<accession>S3BDL3</accession>
<evidence type="ECO:0000256" key="3">
    <source>
        <dbReference type="ARBA" id="ARBA00022729"/>
    </source>
</evidence>
<dbReference type="InterPro" id="IPR001638">
    <property type="entry name" value="Solute-binding_3/MltF_N"/>
</dbReference>
<dbReference type="PROSITE" id="PS51318">
    <property type="entry name" value="TAT"/>
    <property type="match status" value="1"/>
</dbReference>
<feature type="domain" description="Solute-binding protein family 3/N-terminal" evidence="6">
    <location>
        <begin position="53"/>
        <end position="272"/>
    </location>
</feature>
<keyword evidence="8" id="KW-1185">Reference proteome</keyword>
<organism evidence="7 8">
    <name type="scientific">Sutterella wadsworthensis HGA0223</name>
    <dbReference type="NCBI Taxonomy" id="1203554"/>
    <lineage>
        <taxon>Bacteria</taxon>
        <taxon>Pseudomonadati</taxon>
        <taxon>Pseudomonadota</taxon>
        <taxon>Betaproteobacteria</taxon>
        <taxon>Burkholderiales</taxon>
        <taxon>Sutterellaceae</taxon>
        <taxon>Sutterella</taxon>
    </lineage>
</organism>
<dbReference type="eggNOG" id="COG0834">
    <property type="taxonomic scope" value="Bacteria"/>
</dbReference>
<dbReference type="STRING" id="1203554.HMPREF1476_01067"/>
<dbReference type="GeneID" id="64061120"/>
<dbReference type="Gene3D" id="3.40.190.10">
    <property type="entry name" value="Periplasmic binding protein-like II"/>
    <property type="match status" value="2"/>
</dbReference>
<evidence type="ECO:0000313" key="8">
    <source>
        <dbReference type="Proteomes" id="UP000014400"/>
    </source>
</evidence>
<evidence type="ECO:0000256" key="4">
    <source>
        <dbReference type="RuleBase" id="RU003744"/>
    </source>
</evidence>
<dbReference type="RefSeq" id="WP_005431315.1">
    <property type="nucleotide sequence ID" value="NZ_KE150480.1"/>
</dbReference>
<dbReference type="SMART" id="SM00062">
    <property type="entry name" value="PBPb"/>
    <property type="match status" value="1"/>
</dbReference>
<dbReference type="PANTHER" id="PTHR35936:SF35">
    <property type="entry name" value="L-CYSTINE-BINDING PROTEIN TCYJ"/>
    <property type="match status" value="1"/>
</dbReference>
<feature type="signal peptide" evidence="5">
    <location>
        <begin position="1"/>
        <end position="42"/>
    </location>
</feature>
<dbReference type="AlphaFoldDB" id="S3BDL3"/>
<dbReference type="EMBL" id="ATCF01000016">
    <property type="protein sequence ID" value="EPD99388.1"/>
    <property type="molecule type" value="Genomic_DNA"/>
</dbReference>
<evidence type="ECO:0000313" key="7">
    <source>
        <dbReference type="EMBL" id="EPD99388.1"/>
    </source>
</evidence>
<name>S3BDL3_9BURK</name>
<sequence>MTHSISASAHSFSLRAVSRRWTLGAALALTAAFGFAANAAHAEDLDDIKARGVLTIGTEGVYAPYTYHDEKGRLTGYDVEVGRAIAKKLGVEAKFVETPWDALIAGIDAKRYDIGINQIGLSPERLAKYDFTKPYVSIKGVLLVRSDNEKIKGFEDLKGVRMAQTITSNWGKIAVNAGAEIVGVQDFAQSVQLIAQRRADAVVNSELAWVDYRKAQPNVPVKVVATTKEGIDVAIPVRKGNPKLLAALNQALDELRAEGVLKALSIKFLGIDVSTK</sequence>
<evidence type="ECO:0000256" key="5">
    <source>
        <dbReference type="SAM" id="SignalP"/>
    </source>
</evidence>
<dbReference type="PROSITE" id="PS01039">
    <property type="entry name" value="SBP_BACTERIAL_3"/>
    <property type="match status" value="1"/>
</dbReference>
<dbReference type="PANTHER" id="PTHR35936">
    <property type="entry name" value="MEMBRANE-BOUND LYTIC MUREIN TRANSGLYCOSYLASE F"/>
    <property type="match status" value="1"/>
</dbReference>
<gene>
    <name evidence="7" type="ORF">HMPREF1476_01067</name>
</gene>
<keyword evidence="3 5" id="KW-0732">Signal</keyword>
<feature type="chain" id="PRO_5004517741" description="Solute-binding protein family 3/N-terminal domain-containing protein" evidence="5">
    <location>
        <begin position="43"/>
        <end position="276"/>
    </location>
</feature>
<dbReference type="GO" id="GO:0030313">
    <property type="term" value="C:cell envelope"/>
    <property type="evidence" value="ECO:0007669"/>
    <property type="project" value="UniProtKB-SubCell"/>
</dbReference>
<comment type="subcellular location">
    <subcellularLocation>
        <location evidence="1">Cell envelope</location>
    </subcellularLocation>
</comment>
<dbReference type="Pfam" id="PF00497">
    <property type="entry name" value="SBP_bac_3"/>
    <property type="match status" value="1"/>
</dbReference>
<evidence type="ECO:0000256" key="2">
    <source>
        <dbReference type="ARBA" id="ARBA00010333"/>
    </source>
</evidence>
<dbReference type="Proteomes" id="UP000014400">
    <property type="component" value="Unassembled WGS sequence"/>
</dbReference>